<evidence type="ECO:0000313" key="1">
    <source>
        <dbReference type="EMBL" id="OIQ74032.1"/>
    </source>
</evidence>
<proteinExistence type="predicted"/>
<comment type="caution">
    <text evidence="1">The sequence shown here is derived from an EMBL/GenBank/DDBJ whole genome shotgun (WGS) entry which is preliminary data.</text>
</comment>
<name>A0A1J5PT81_9ZZZZ</name>
<reference evidence="1" key="1">
    <citation type="submission" date="2016-10" db="EMBL/GenBank/DDBJ databases">
        <title>Sequence of Gallionella enrichment culture.</title>
        <authorList>
            <person name="Poehlein A."/>
            <person name="Muehling M."/>
            <person name="Daniel R."/>
        </authorList>
    </citation>
    <scope>NUCLEOTIDE SEQUENCE</scope>
</reference>
<protein>
    <submittedName>
        <fullName evidence="1">Uncharacterized protein</fullName>
    </submittedName>
</protein>
<gene>
    <name evidence="1" type="ORF">GALL_443250</name>
</gene>
<dbReference type="AlphaFoldDB" id="A0A1J5PT81"/>
<sequence length="78" mass="8974">MLHIAVWQVFLIAFEVVAIRRAIIRYRVNGALSRGRSERSRPRLHPHHVIGARYASSCDDTRVWSVGYFTKPMVGPQN</sequence>
<accession>A0A1J5PT81</accession>
<dbReference type="EMBL" id="MLJW01002648">
    <property type="protein sequence ID" value="OIQ74032.1"/>
    <property type="molecule type" value="Genomic_DNA"/>
</dbReference>
<organism evidence="1">
    <name type="scientific">mine drainage metagenome</name>
    <dbReference type="NCBI Taxonomy" id="410659"/>
    <lineage>
        <taxon>unclassified sequences</taxon>
        <taxon>metagenomes</taxon>
        <taxon>ecological metagenomes</taxon>
    </lineage>
</organism>